<name>A0ABW6Q137_9ACTN</name>
<protein>
    <submittedName>
        <fullName evidence="2">Uncharacterized protein</fullName>
    </submittedName>
</protein>
<feature type="transmembrane region" description="Helical" evidence="1">
    <location>
        <begin position="53"/>
        <end position="73"/>
    </location>
</feature>
<comment type="caution">
    <text evidence="2">The sequence shown here is derived from an EMBL/GenBank/DDBJ whole genome shotgun (WGS) entry which is preliminary data.</text>
</comment>
<reference evidence="2 3" key="1">
    <citation type="submission" date="2024-09" db="EMBL/GenBank/DDBJ databases">
        <title>The Natural Products Discovery Center: Release of the First 8490 Sequenced Strains for Exploring Actinobacteria Biosynthetic Diversity.</title>
        <authorList>
            <person name="Kalkreuter E."/>
            <person name="Kautsar S.A."/>
            <person name="Yang D."/>
            <person name="Bader C.D."/>
            <person name="Teijaro C.N."/>
            <person name="Fluegel L."/>
            <person name="Davis C.M."/>
            <person name="Simpson J.R."/>
            <person name="Lauterbach L."/>
            <person name="Steele A.D."/>
            <person name="Gui C."/>
            <person name="Meng S."/>
            <person name="Li G."/>
            <person name="Viehrig K."/>
            <person name="Ye F."/>
            <person name="Su P."/>
            <person name="Kiefer A.F."/>
            <person name="Nichols A."/>
            <person name="Cepeda A.J."/>
            <person name="Yan W."/>
            <person name="Fan B."/>
            <person name="Jiang Y."/>
            <person name="Adhikari A."/>
            <person name="Zheng C.-J."/>
            <person name="Schuster L."/>
            <person name="Cowan T.M."/>
            <person name="Smanski M.J."/>
            <person name="Chevrette M.G."/>
            <person name="De Carvalho L.P.S."/>
            <person name="Shen B."/>
        </authorList>
    </citation>
    <scope>NUCLEOTIDE SEQUENCE [LARGE SCALE GENOMIC DNA]</scope>
    <source>
        <strain evidence="2 3">NPDC058328</strain>
    </source>
</reference>
<proteinExistence type="predicted"/>
<organism evidence="2 3">
    <name type="scientific">Streptomyces marokkonensis</name>
    <dbReference type="NCBI Taxonomy" id="324855"/>
    <lineage>
        <taxon>Bacteria</taxon>
        <taxon>Bacillati</taxon>
        <taxon>Actinomycetota</taxon>
        <taxon>Actinomycetes</taxon>
        <taxon>Kitasatosporales</taxon>
        <taxon>Streptomycetaceae</taxon>
        <taxon>Streptomyces</taxon>
    </lineage>
</organism>
<dbReference type="RefSeq" id="WP_388233415.1">
    <property type="nucleotide sequence ID" value="NZ_JBHVZQ010000003.1"/>
</dbReference>
<keyword evidence="1" id="KW-1133">Transmembrane helix</keyword>
<sequence length="83" mass="8951">MGGHAADPWRSVRRTAGVSYLAWRRVWVPLVVEVALCPTLAVFLTLPHRASSIALLCCVPGLLLLVGAVQYAPEAASEKRGVR</sequence>
<dbReference type="EMBL" id="JBHVZQ010000003">
    <property type="protein sequence ID" value="MFF1272904.1"/>
    <property type="molecule type" value="Genomic_DNA"/>
</dbReference>
<evidence type="ECO:0000313" key="3">
    <source>
        <dbReference type="Proteomes" id="UP001601627"/>
    </source>
</evidence>
<keyword evidence="1" id="KW-0472">Membrane</keyword>
<evidence type="ECO:0000256" key="1">
    <source>
        <dbReference type="SAM" id="Phobius"/>
    </source>
</evidence>
<accession>A0ABW6Q137</accession>
<gene>
    <name evidence="2" type="ORF">ACFVZC_05770</name>
</gene>
<feature type="transmembrane region" description="Helical" evidence="1">
    <location>
        <begin position="26"/>
        <end position="46"/>
    </location>
</feature>
<keyword evidence="3" id="KW-1185">Reference proteome</keyword>
<dbReference type="Proteomes" id="UP001601627">
    <property type="component" value="Unassembled WGS sequence"/>
</dbReference>
<evidence type="ECO:0000313" key="2">
    <source>
        <dbReference type="EMBL" id="MFF1272904.1"/>
    </source>
</evidence>
<keyword evidence="1" id="KW-0812">Transmembrane</keyword>